<gene>
    <name evidence="2" type="ORF">JYZ213_LOCUS20105</name>
</gene>
<dbReference type="Gene3D" id="3.80.10.10">
    <property type="entry name" value="Ribonuclease Inhibitor"/>
    <property type="match status" value="1"/>
</dbReference>
<dbReference type="AlphaFoldDB" id="A0A814MCW3"/>
<feature type="domain" description="F-box" evidence="1">
    <location>
        <begin position="12"/>
        <end position="59"/>
    </location>
</feature>
<dbReference type="InterPro" id="IPR001810">
    <property type="entry name" value="F-box_dom"/>
</dbReference>
<accession>A0A814MCW3</accession>
<evidence type="ECO:0000313" key="3">
    <source>
        <dbReference type="Proteomes" id="UP000663845"/>
    </source>
</evidence>
<comment type="caution">
    <text evidence="2">The sequence shown here is derived from an EMBL/GenBank/DDBJ whole genome shotgun (WGS) entry which is preliminary data.</text>
</comment>
<dbReference type="SUPFAM" id="SSF52047">
    <property type="entry name" value="RNI-like"/>
    <property type="match status" value="1"/>
</dbReference>
<reference evidence="2" key="1">
    <citation type="submission" date="2021-02" db="EMBL/GenBank/DDBJ databases">
        <authorList>
            <person name="Nowell W R."/>
        </authorList>
    </citation>
    <scope>NUCLEOTIDE SEQUENCE</scope>
</reference>
<dbReference type="PROSITE" id="PS50181">
    <property type="entry name" value="FBOX"/>
    <property type="match status" value="1"/>
</dbReference>
<sequence>MPRVLSEKKQIINHIENLSNEIFYEIFDYLDGCDIYQSFSNLNIRFQDFITHSTFYLKVQFSSKFQSNLTIKDRYERYILPNKHRIISFYCDNQLYYEEFIQLSPINSTFNHLESIILKDISTIQFVNLFSYLKSLPRLSSLQIFFDSCEDDIGAIYQLIFQLPFLKYLKLDIHDFEISDLTLPMATNKQYSSIEFFVFLHYLTLDQFCHLLSYTPRLTHLYCYTIRDFKLTNSIDIFTKLNNLVLFNLCTMDLSCNLCQALLSKLPLQLKILSVTVSDRDISYLDANRWEELIRKNMPNLERFTLCLQEKMDERFQITNYHKTIPNYFLPFWMEKEWIFRIVVEDDKIDYDIFPHSQTFYDFEEHLSYDRNSCPGVNLNIINLNKKQVYINRLKNLFKVINVTRLVIKCSIDSMKAFMKIFKLLPNLMMLRVTVLKHPYEFLDVENDMIQLRRYLEKSKITNVTLVNAKGSNDVDFIIGLSPQMKSFSIQIISNCDFLRVAYWILYRIKMNKMSHPMVCYDLPQIVVPKLTFTFYPTWGPKSKNIKTVIKCSIDSMKAFIEILKLLPNLMMLRVTFLTHPDEFLDAKKDMIELRRCVKNTIANSSSLGFIELKNKLLDLNENVPRRLDIIKIFLLGRDYKQNDEPVWNNGNVLFTPDLRQFENIFNTLGFDGEWAKIKEEYMKRNLHVYRDGFNRHGHGNTKPSYWAYGYMTLQMYKDTISPEEFQEYSLTQTQTQLNQTNSSQTTGLAYYCGGISSYTLWQTFSSDGITMIIDTTSCNFNSTPLYFTSMAGTSDHWALIGYTAIYRPSSNVFTVYTRSTYYPNGTFLLIESQRFQWNVNWFGLSR</sequence>
<organism evidence="2 3">
    <name type="scientific">Adineta steineri</name>
    <dbReference type="NCBI Taxonomy" id="433720"/>
    <lineage>
        <taxon>Eukaryota</taxon>
        <taxon>Metazoa</taxon>
        <taxon>Spiralia</taxon>
        <taxon>Gnathifera</taxon>
        <taxon>Rotifera</taxon>
        <taxon>Eurotatoria</taxon>
        <taxon>Bdelloidea</taxon>
        <taxon>Adinetida</taxon>
        <taxon>Adinetidae</taxon>
        <taxon>Adineta</taxon>
    </lineage>
</organism>
<name>A0A814MCW3_9BILA</name>
<evidence type="ECO:0000259" key="1">
    <source>
        <dbReference type="PROSITE" id="PS50181"/>
    </source>
</evidence>
<proteinExistence type="predicted"/>
<dbReference type="InterPro" id="IPR032675">
    <property type="entry name" value="LRR_dom_sf"/>
</dbReference>
<protein>
    <recommendedName>
        <fullName evidence="1">F-box domain-containing protein</fullName>
    </recommendedName>
</protein>
<dbReference type="EMBL" id="CAJNOG010000209">
    <property type="protein sequence ID" value="CAF1077502.1"/>
    <property type="molecule type" value="Genomic_DNA"/>
</dbReference>
<evidence type="ECO:0000313" key="2">
    <source>
        <dbReference type="EMBL" id="CAF1077502.1"/>
    </source>
</evidence>
<dbReference type="Proteomes" id="UP000663845">
    <property type="component" value="Unassembled WGS sequence"/>
</dbReference>